<dbReference type="Gene3D" id="3.40.50.1360">
    <property type="match status" value="1"/>
</dbReference>
<dbReference type="RefSeq" id="WP_182838267.1">
    <property type="nucleotide sequence ID" value="NZ_BAAABQ010000057.1"/>
</dbReference>
<dbReference type="Gene3D" id="1.10.10.10">
    <property type="entry name" value="Winged helix-like DNA-binding domain superfamily/Winged helix DNA-binding domain"/>
    <property type="match status" value="1"/>
</dbReference>
<dbReference type="SMART" id="SM01134">
    <property type="entry name" value="DeoRC"/>
    <property type="match status" value="1"/>
</dbReference>
<dbReference type="Proteomes" id="UP000517916">
    <property type="component" value="Unassembled WGS sequence"/>
</dbReference>
<dbReference type="PRINTS" id="PR00037">
    <property type="entry name" value="HTHLACR"/>
</dbReference>
<evidence type="ECO:0000259" key="6">
    <source>
        <dbReference type="PROSITE" id="PS51000"/>
    </source>
</evidence>
<evidence type="ECO:0000256" key="1">
    <source>
        <dbReference type="ARBA" id="ARBA00021390"/>
    </source>
</evidence>
<comment type="function">
    <text evidence="5">Repressor of the lactose catabolism operon. Galactose-6-phosphate is the inducer.</text>
</comment>
<feature type="domain" description="HTH deoR-type" evidence="6">
    <location>
        <begin position="3"/>
        <end position="58"/>
    </location>
</feature>
<evidence type="ECO:0000256" key="2">
    <source>
        <dbReference type="ARBA" id="ARBA00022491"/>
    </source>
</evidence>
<dbReference type="PANTHER" id="PTHR30363:SF4">
    <property type="entry name" value="GLYCEROL-3-PHOSPHATE REGULON REPRESSOR"/>
    <property type="match status" value="1"/>
</dbReference>
<dbReference type="InterPro" id="IPR014036">
    <property type="entry name" value="DeoR-like_C"/>
</dbReference>
<evidence type="ECO:0000256" key="5">
    <source>
        <dbReference type="ARBA" id="ARBA00024937"/>
    </source>
</evidence>
<dbReference type="EMBL" id="JACJID010000003">
    <property type="protein sequence ID" value="MBA8927272.1"/>
    <property type="molecule type" value="Genomic_DNA"/>
</dbReference>
<sequence length="253" mass="27515">MYARERQRQIVRLARDTGRVDVAPLSAELGVTPETIRRDLTTLEEHGLLRRVHGGAIPVELWGLEDQLAAREVVMTQEKARIAEAALAELPEQGAILIESGSTPARFAELLPRDRELTVITPALPVAQLLAARPNLTVLTLGGRVRSTTLGEVDGWAAQRLREVYADVAFLGTNGLSATRGLTTPDHAEAELKALMLRAARHRVLLVDHSKIGVVRLHRYGDLGDVDVVITDTGLAPELAEALESHGPRVVRA</sequence>
<protein>
    <recommendedName>
        <fullName evidence="1">Lactose phosphotransferase system repressor</fullName>
    </recommendedName>
</protein>
<dbReference type="PANTHER" id="PTHR30363">
    <property type="entry name" value="HTH-TYPE TRANSCRIPTIONAL REGULATOR SRLR-RELATED"/>
    <property type="match status" value="1"/>
</dbReference>
<dbReference type="InterPro" id="IPR036390">
    <property type="entry name" value="WH_DNA-bd_sf"/>
</dbReference>
<organism evidence="7 8">
    <name type="scientific">Kutzneria viridogrisea</name>
    <dbReference type="NCBI Taxonomy" id="47990"/>
    <lineage>
        <taxon>Bacteria</taxon>
        <taxon>Bacillati</taxon>
        <taxon>Actinomycetota</taxon>
        <taxon>Actinomycetes</taxon>
        <taxon>Pseudonocardiales</taxon>
        <taxon>Pseudonocardiaceae</taxon>
        <taxon>Kutzneria</taxon>
    </lineage>
</organism>
<evidence type="ECO:0000313" key="7">
    <source>
        <dbReference type="EMBL" id="MBA8927272.1"/>
    </source>
</evidence>
<dbReference type="InterPro" id="IPR050313">
    <property type="entry name" value="Carb_Metab_HTH_regulators"/>
</dbReference>
<reference evidence="7 8" key="1">
    <citation type="submission" date="2020-08" db="EMBL/GenBank/DDBJ databases">
        <title>Genomic Encyclopedia of Archaeal and Bacterial Type Strains, Phase II (KMG-II): from individual species to whole genera.</title>
        <authorList>
            <person name="Goeker M."/>
        </authorList>
    </citation>
    <scope>NUCLEOTIDE SEQUENCE [LARGE SCALE GENOMIC DNA]</scope>
    <source>
        <strain evidence="7 8">DSM 43850</strain>
    </source>
</reference>
<dbReference type="InterPro" id="IPR037171">
    <property type="entry name" value="NagB/RpiA_transferase-like"/>
</dbReference>
<gene>
    <name evidence="7" type="ORF">BC739_004478</name>
</gene>
<dbReference type="SUPFAM" id="SSF100950">
    <property type="entry name" value="NagB/RpiA/CoA transferase-like"/>
    <property type="match status" value="1"/>
</dbReference>
<keyword evidence="4" id="KW-0804">Transcription</keyword>
<dbReference type="InterPro" id="IPR001034">
    <property type="entry name" value="DeoR_HTH"/>
</dbReference>
<keyword evidence="8" id="KW-1185">Reference proteome</keyword>
<dbReference type="Pfam" id="PF08220">
    <property type="entry name" value="HTH_DeoR"/>
    <property type="match status" value="1"/>
</dbReference>
<dbReference type="Pfam" id="PF00455">
    <property type="entry name" value="DeoRC"/>
    <property type="match status" value="1"/>
</dbReference>
<dbReference type="SUPFAM" id="SSF46785">
    <property type="entry name" value="Winged helix' DNA-binding domain"/>
    <property type="match status" value="1"/>
</dbReference>
<dbReference type="InterPro" id="IPR036388">
    <property type="entry name" value="WH-like_DNA-bd_sf"/>
</dbReference>
<keyword evidence="3" id="KW-0805">Transcription regulation</keyword>
<evidence type="ECO:0000256" key="3">
    <source>
        <dbReference type="ARBA" id="ARBA00023015"/>
    </source>
</evidence>
<dbReference type="PROSITE" id="PS51000">
    <property type="entry name" value="HTH_DEOR_2"/>
    <property type="match status" value="1"/>
</dbReference>
<accession>A0ABR6BK47</accession>
<evidence type="ECO:0000313" key="8">
    <source>
        <dbReference type="Proteomes" id="UP000517916"/>
    </source>
</evidence>
<evidence type="ECO:0000256" key="4">
    <source>
        <dbReference type="ARBA" id="ARBA00023163"/>
    </source>
</evidence>
<keyword evidence="2" id="KW-0678">Repressor</keyword>
<comment type="caution">
    <text evidence="7">The sequence shown here is derived from an EMBL/GenBank/DDBJ whole genome shotgun (WGS) entry which is preliminary data.</text>
</comment>
<proteinExistence type="predicted"/>
<dbReference type="SMART" id="SM00420">
    <property type="entry name" value="HTH_DEOR"/>
    <property type="match status" value="1"/>
</dbReference>
<name>A0ABR6BK47_9PSEU</name>